<evidence type="ECO:0000313" key="5">
    <source>
        <dbReference type="EMBL" id="CAF0766271.1"/>
    </source>
</evidence>
<evidence type="ECO:0000313" key="6">
    <source>
        <dbReference type="EMBL" id="CAF3642822.1"/>
    </source>
</evidence>
<dbReference type="InterPro" id="IPR036612">
    <property type="entry name" value="KH_dom_type_1_sf"/>
</dbReference>
<dbReference type="CDD" id="cd22265">
    <property type="entry name" value="UDM1_RNF168"/>
    <property type="match status" value="1"/>
</dbReference>
<dbReference type="EMBL" id="CAJNOG010000018">
    <property type="protein sequence ID" value="CAF0766271.1"/>
    <property type="molecule type" value="Genomic_DNA"/>
</dbReference>
<evidence type="ECO:0000256" key="3">
    <source>
        <dbReference type="SAM" id="MobiDB-lite"/>
    </source>
</evidence>
<evidence type="ECO:0000256" key="1">
    <source>
        <dbReference type="ARBA" id="ARBA00022737"/>
    </source>
</evidence>
<dbReference type="PANTHER" id="PTHR10288">
    <property type="entry name" value="KH DOMAIN CONTAINING RNA BINDING PROTEIN"/>
    <property type="match status" value="1"/>
</dbReference>
<reference evidence="6" key="1">
    <citation type="submission" date="2021-02" db="EMBL/GenBank/DDBJ databases">
        <authorList>
            <person name="Nowell W R."/>
        </authorList>
    </citation>
    <scope>NUCLEOTIDE SEQUENCE</scope>
</reference>
<dbReference type="Proteomes" id="UP000663845">
    <property type="component" value="Unassembled WGS sequence"/>
</dbReference>
<dbReference type="Pfam" id="PF00013">
    <property type="entry name" value="KH_1"/>
    <property type="match status" value="2"/>
</dbReference>
<dbReference type="InterPro" id="IPR004087">
    <property type="entry name" value="KH_dom"/>
</dbReference>
<feature type="region of interest" description="Disordered" evidence="3">
    <location>
        <begin position="207"/>
        <end position="232"/>
    </location>
</feature>
<feature type="domain" description="K Homology" evidence="4">
    <location>
        <begin position="99"/>
        <end position="168"/>
    </location>
</feature>
<dbReference type="GO" id="GO:0003723">
    <property type="term" value="F:RNA binding"/>
    <property type="evidence" value="ECO:0007669"/>
    <property type="project" value="UniProtKB-UniRule"/>
</dbReference>
<dbReference type="Proteomes" id="UP000663844">
    <property type="component" value="Unassembled WGS sequence"/>
</dbReference>
<dbReference type="CDD" id="cd02394">
    <property type="entry name" value="KH-I_Vigilin_rpt6"/>
    <property type="match status" value="2"/>
</dbReference>
<dbReference type="Gene3D" id="3.30.1370.10">
    <property type="entry name" value="K Homology domain, type 1"/>
    <property type="match status" value="2"/>
</dbReference>
<accession>A0A818R1E7</accession>
<organism evidence="6 7">
    <name type="scientific">Adineta steineri</name>
    <dbReference type="NCBI Taxonomy" id="433720"/>
    <lineage>
        <taxon>Eukaryota</taxon>
        <taxon>Metazoa</taxon>
        <taxon>Spiralia</taxon>
        <taxon>Gnathifera</taxon>
        <taxon>Rotifera</taxon>
        <taxon>Eurotatoria</taxon>
        <taxon>Bdelloidea</taxon>
        <taxon>Adinetida</taxon>
        <taxon>Adinetidae</taxon>
        <taxon>Adineta</taxon>
    </lineage>
</organism>
<dbReference type="SUPFAM" id="SSF54791">
    <property type="entry name" value="Eukaryotic type KH-domain (KH-domain type I)"/>
    <property type="match status" value="2"/>
</dbReference>
<name>A0A818R1E7_9BILA</name>
<comment type="caution">
    <text evidence="6">The sequence shown here is derived from an EMBL/GenBank/DDBJ whole genome shotgun (WGS) entry which is preliminary data.</text>
</comment>
<dbReference type="AlphaFoldDB" id="A0A818R1E7"/>
<evidence type="ECO:0000259" key="4">
    <source>
        <dbReference type="SMART" id="SM00322"/>
    </source>
</evidence>
<evidence type="ECO:0000256" key="2">
    <source>
        <dbReference type="PROSITE-ProRule" id="PRU00117"/>
    </source>
</evidence>
<feature type="domain" description="K Homology" evidence="4">
    <location>
        <begin position="6"/>
        <end position="75"/>
    </location>
</feature>
<sequence length="297" mass="34084">MAFSLINENATINIPADYYGAIIGKNGANIKRIKEQYNVNVIFPNKSTNEKNIIINGIDQEACLHAKHDILHLYNNLRLKNSVKNKSSYATPSPATDLPVVKLEVYIPKDFHGSIIGKNGGNINRIKEQYNVNVIFPNRTTDQEDIIIYGIDQQTCLNAKGEILDIYNSQVSAIQERQARHEQWQERQKEKEKRKYEWEQRQKEKEKRKYELQERRKATTPHDSTPLCKGSGPRKPTVHCTTSRSYTYRVWIDGENEIFTGHTCDCLCFCGRCGYGYDIGGFRKDPTVYGCPGGSQW</sequence>
<keyword evidence="2" id="KW-0694">RNA-binding</keyword>
<feature type="compositionally biased region" description="Basic and acidic residues" evidence="3">
    <location>
        <begin position="207"/>
        <end position="217"/>
    </location>
</feature>
<dbReference type="SMART" id="SM00322">
    <property type="entry name" value="KH"/>
    <property type="match status" value="2"/>
</dbReference>
<keyword evidence="1" id="KW-0677">Repeat</keyword>
<dbReference type="InterPro" id="IPR004088">
    <property type="entry name" value="KH_dom_type_1"/>
</dbReference>
<evidence type="ECO:0000313" key="7">
    <source>
        <dbReference type="Proteomes" id="UP000663844"/>
    </source>
</evidence>
<proteinExistence type="predicted"/>
<dbReference type="EMBL" id="CAJOAZ010000416">
    <property type="protein sequence ID" value="CAF3642822.1"/>
    <property type="molecule type" value="Genomic_DNA"/>
</dbReference>
<protein>
    <recommendedName>
        <fullName evidence="4">K Homology domain-containing protein</fullName>
    </recommendedName>
</protein>
<dbReference type="PROSITE" id="PS50084">
    <property type="entry name" value="KH_TYPE_1"/>
    <property type="match status" value="2"/>
</dbReference>
<gene>
    <name evidence="5" type="ORF">JYZ213_LOCUS3354</name>
    <name evidence="6" type="ORF">OXD698_LOCUS8573</name>
</gene>